<dbReference type="Pfam" id="PF05154">
    <property type="entry name" value="TM2"/>
    <property type="match status" value="1"/>
</dbReference>
<evidence type="ECO:0000256" key="3">
    <source>
        <dbReference type="ARBA" id="ARBA00022989"/>
    </source>
</evidence>
<sequence length="492" mass="53643">MGEDIWGSSSNPASLASIRRKSGEEKKPLDEKPQAQPENLDLTQEALAADDTSEQNSTAQNSIEQNSAFTKQNFIPQNSAEQNLAFAAQGLDEENSILRDSAATGSGEQDSNGKDLNSTKNAASSQNFVEQNSTWQNLASLNSDRINSTQSSTRAYDLNKAYVFYMFLGPFGAHRFYLGRIISAIFQLLGGLPFLIWLFLVVVTVMWTSIEGNDLLALINSSRPDLGVQASDLKDIEQGFFHFMVIFSVPNVLFLIWLVSDFFRLPDMVRKLNVSVGVGDITYLYADDVMECGESLSNAETALYVAFGLEVLSAVSGYIKNADKAGALQGIGIILVICLAVGLYFLARAIRSTDLLSNAAIAGVFSTISALIIVFIGFGLFKPSVFALCVSCVCMLVYLIYRLLISKELYDCSGEKDYLRAFYVIATTEMITLVLAILGSQLLVLVSTIGQVVAAVLNISAVYATKGVTASKGGYNLANLAYHVRQMNRREF</sequence>
<dbReference type="InterPro" id="IPR007829">
    <property type="entry name" value="TM2"/>
</dbReference>
<feature type="transmembrane region" description="Helical" evidence="6">
    <location>
        <begin position="417"/>
        <end position="438"/>
    </location>
</feature>
<feature type="transmembrane region" description="Helical" evidence="6">
    <location>
        <begin position="325"/>
        <end position="347"/>
    </location>
</feature>
<proteinExistence type="predicted"/>
<name>C8PKS6_9BACT</name>
<comment type="caution">
    <text evidence="8">The sequence shown here is derived from an EMBL/GenBank/DDBJ whole genome shotgun (WGS) entry which is preliminary data.</text>
</comment>
<evidence type="ECO:0000256" key="2">
    <source>
        <dbReference type="ARBA" id="ARBA00022692"/>
    </source>
</evidence>
<feature type="transmembrane region" description="Helical" evidence="6">
    <location>
        <begin position="240"/>
        <end position="263"/>
    </location>
</feature>
<feature type="compositionally biased region" description="Basic and acidic residues" evidence="5">
    <location>
        <begin position="21"/>
        <end position="33"/>
    </location>
</feature>
<reference evidence="8 9" key="1">
    <citation type="submission" date="2009-07" db="EMBL/GenBank/DDBJ databases">
        <authorList>
            <person name="Madupu R."/>
            <person name="Sebastian Y."/>
            <person name="Durkin A.S."/>
            <person name="Torralba M."/>
            <person name="Methe B."/>
            <person name="Sutton G.G."/>
            <person name="Strausberg R.L."/>
            <person name="Nelson K.E."/>
        </authorList>
    </citation>
    <scope>NUCLEOTIDE SEQUENCE [LARGE SCALE GENOMIC DNA]</scope>
    <source>
        <strain evidence="8 9">RM3268</strain>
    </source>
</reference>
<feature type="transmembrane region" description="Helical" evidence="6">
    <location>
        <begin position="385"/>
        <end position="405"/>
    </location>
</feature>
<keyword evidence="3 6" id="KW-1133">Transmembrane helix</keyword>
<evidence type="ECO:0000256" key="5">
    <source>
        <dbReference type="SAM" id="MobiDB-lite"/>
    </source>
</evidence>
<evidence type="ECO:0000313" key="8">
    <source>
        <dbReference type="EMBL" id="EEV16685.1"/>
    </source>
</evidence>
<dbReference type="GO" id="GO:0016020">
    <property type="term" value="C:membrane"/>
    <property type="evidence" value="ECO:0007669"/>
    <property type="project" value="UniProtKB-SubCell"/>
</dbReference>
<keyword evidence="9" id="KW-1185">Reference proteome</keyword>
<organism evidence="8 9">
    <name type="scientific">Campylobacter gracilis RM3268</name>
    <dbReference type="NCBI Taxonomy" id="553220"/>
    <lineage>
        <taxon>Bacteria</taxon>
        <taxon>Pseudomonadati</taxon>
        <taxon>Campylobacterota</taxon>
        <taxon>Epsilonproteobacteria</taxon>
        <taxon>Campylobacterales</taxon>
        <taxon>Campylobacteraceae</taxon>
        <taxon>Campylobacter</taxon>
    </lineage>
</organism>
<protein>
    <submittedName>
        <fullName evidence="8">TM2 domain protein</fullName>
    </submittedName>
</protein>
<evidence type="ECO:0000256" key="1">
    <source>
        <dbReference type="ARBA" id="ARBA00004141"/>
    </source>
</evidence>
<feature type="transmembrane region" description="Helical" evidence="6">
    <location>
        <begin position="185"/>
        <end position="207"/>
    </location>
</feature>
<feature type="transmembrane region" description="Helical" evidence="6">
    <location>
        <begin position="359"/>
        <end position="379"/>
    </location>
</feature>
<dbReference type="AlphaFoldDB" id="C8PKS6"/>
<dbReference type="STRING" id="824.CGRAC_0019"/>
<accession>C8PKS6</accession>
<dbReference type="Proteomes" id="UP000005709">
    <property type="component" value="Unassembled WGS sequence"/>
</dbReference>
<dbReference type="EMBL" id="ACYG01000030">
    <property type="protein sequence ID" value="EEV16685.1"/>
    <property type="molecule type" value="Genomic_DNA"/>
</dbReference>
<comment type="subcellular location">
    <subcellularLocation>
        <location evidence="1">Membrane</location>
        <topology evidence="1">Multi-pass membrane protein</topology>
    </subcellularLocation>
</comment>
<keyword evidence="4 6" id="KW-0472">Membrane</keyword>
<evidence type="ECO:0000313" key="9">
    <source>
        <dbReference type="Proteomes" id="UP000005709"/>
    </source>
</evidence>
<evidence type="ECO:0000259" key="7">
    <source>
        <dbReference type="Pfam" id="PF05154"/>
    </source>
</evidence>
<keyword evidence="2 6" id="KW-0812">Transmembrane</keyword>
<gene>
    <name evidence="8" type="ORF">CAMGR0001_0299</name>
</gene>
<feature type="transmembrane region" description="Helical" evidence="6">
    <location>
        <begin position="444"/>
        <end position="464"/>
    </location>
</feature>
<evidence type="ECO:0000256" key="6">
    <source>
        <dbReference type="SAM" id="Phobius"/>
    </source>
</evidence>
<feature type="region of interest" description="Disordered" evidence="5">
    <location>
        <begin position="1"/>
        <end position="62"/>
    </location>
</feature>
<feature type="compositionally biased region" description="Polar residues" evidence="5">
    <location>
        <begin position="103"/>
        <end position="123"/>
    </location>
</feature>
<evidence type="ECO:0000256" key="4">
    <source>
        <dbReference type="ARBA" id="ARBA00023136"/>
    </source>
</evidence>
<feature type="region of interest" description="Disordered" evidence="5">
    <location>
        <begin position="102"/>
        <end position="123"/>
    </location>
</feature>
<dbReference type="RefSeq" id="WP_005872980.1">
    <property type="nucleotide sequence ID" value="NZ_ACYG01000030.1"/>
</dbReference>
<feature type="domain" description="TM2" evidence="7">
    <location>
        <begin position="161"/>
        <end position="199"/>
    </location>
</feature>